<dbReference type="OrthoDB" id="5970631at2759"/>
<evidence type="ECO:0000256" key="2">
    <source>
        <dbReference type="ARBA" id="ARBA00023212"/>
    </source>
</evidence>
<dbReference type="GO" id="GO:0005815">
    <property type="term" value="C:microtubule organizing center"/>
    <property type="evidence" value="ECO:0007669"/>
    <property type="project" value="InterPro"/>
</dbReference>
<feature type="region of interest" description="Disordered" evidence="3">
    <location>
        <begin position="210"/>
        <end position="605"/>
    </location>
</feature>
<sequence length="605" mass="60328">MEELKEIITCSLDQRGVLSRLKAELRANIFLAVDEQDRRQSDKGIAARGDSRKRDALSSTREGLLLLDLVQEFLAWADLRFTAKVFEAEASCEGAPPQRQRLAEELGLSGADDGGEAPLLLRVLAHTLVARDLARSFPADPAAPWHPARGSDDSYGGGHPSQRAGPLAGAPLPSGELAAGGAAGAGAGRQAVGGDVSLLRLISGATLPPGVHSFEEAARPGSQEPHAGHDSESPGGEEPALVSWRQHGPLPAAGSDGEGPGGSPAASAELPLLPGLNAAPPVETDGSEAGGGSGEERSDSGGSERGAGNESGGDGDEGRSAGSVATHRLLSPGASIVSAPSPFPGSAGFGSAPSSDAGSPARPRLFGRLAPLPAARPLPGGGAGAAAGKEEGGEDPAPLDLRRFRGAAAAERFQQPPPPQQQQQQQQQQPVRRAEAAAPESADEGFDSEDDGGTASADAWSPPQPWPRAAAAAAWGDGGAGASPAAPRPAGAWAGGDGASPASAASQPTGVRPGAAYAIEELLDDGGDTEDLPDELPTGSPGPDASGDESSQLFVAPERAAAAGGAWGGSPGSVGLQSPGASSEEGAATLRRPPPALGEDGSDGF</sequence>
<dbReference type="Pfam" id="PF09398">
    <property type="entry name" value="FOP_dimer"/>
    <property type="match status" value="1"/>
</dbReference>
<feature type="domain" description="FGFR1 oncogene partner (FOP) N-terminal dimerisation" evidence="4">
    <location>
        <begin position="58"/>
        <end position="126"/>
    </location>
</feature>
<feature type="compositionally biased region" description="Low complexity" evidence="3">
    <location>
        <begin position="555"/>
        <end position="564"/>
    </location>
</feature>
<protein>
    <recommendedName>
        <fullName evidence="4">FGFR1 oncogene partner (FOP) N-terminal dimerisation domain-containing protein</fullName>
    </recommendedName>
</protein>
<feature type="compositionally biased region" description="Low complexity" evidence="3">
    <location>
        <begin position="263"/>
        <end position="281"/>
    </location>
</feature>
<keyword evidence="1" id="KW-0963">Cytoplasm</keyword>
<dbReference type="InParanoid" id="A0A2V0P7S0"/>
<reference evidence="5 6" key="1">
    <citation type="journal article" date="2018" name="Sci. Rep.">
        <title>Raphidocelis subcapitata (=Pseudokirchneriella subcapitata) provides an insight into genome evolution and environmental adaptations in the Sphaeropleales.</title>
        <authorList>
            <person name="Suzuki S."/>
            <person name="Yamaguchi H."/>
            <person name="Nakajima N."/>
            <person name="Kawachi M."/>
        </authorList>
    </citation>
    <scope>NUCLEOTIDE SEQUENCE [LARGE SCALE GENOMIC DNA]</scope>
    <source>
        <strain evidence="5 6">NIES-35</strain>
    </source>
</reference>
<dbReference type="EMBL" id="BDRX01000046">
    <property type="protein sequence ID" value="GBF93923.1"/>
    <property type="molecule type" value="Genomic_DNA"/>
</dbReference>
<feature type="compositionally biased region" description="Low complexity" evidence="3">
    <location>
        <begin position="164"/>
        <end position="173"/>
    </location>
</feature>
<dbReference type="Gene3D" id="1.20.960.40">
    <property type="match status" value="1"/>
</dbReference>
<evidence type="ECO:0000313" key="6">
    <source>
        <dbReference type="Proteomes" id="UP000247498"/>
    </source>
</evidence>
<comment type="caution">
    <text evidence="5">The sequence shown here is derived from an EMBL/GenBank/DDBJ whole genome shotgun (WGS) entry which is preliminary data.</text>
</comment>
<feature type="compositionally biased region" description="Low complexity" evidence="3">
    <location>
        <begin position="499"/>
        <end position="508"/>
    </location>
</feature>
<feature type="region of interest" description="Disordered" evidence="3">
    <location>
        <begin position="139"/>
        <end position="173"/>
    </location>
</feature>
<dbReference type="STRING" id="307507.A0A2V0P7S0"/>
<dbReference type="PANTHER" id="PTHR15431:SF4">
    <property type="entry name" value="PROTEIN TONNEAU 1B"/>
    <property type="match status" value="1"/>
</dbReference>
<keyword evidence="6" id="KW-1185">Reference proteome</keyword>
<evidence type="ECO:0000256" key="1">
    <source>
        <dbReference type="ARBA" id="ARBA00022490"/>
    </source>
</evidence>
<organism evidence="5 6">
    <name type="scientific">Raphidocelis subcapitata</name>
    <dbReference type="NCBI Taxonomy" id="307507"/>
    <lineage>
        <taxon>Eukaryota</taxon>
        <taxon>Viridiplantae</taxon>
        <taxon>Chlorophyta</taxon>
        <taxon>core chlorophytes</taxon>
        <taxon>Chlorophyceae</taxon>
        <taxon>CS clade</taxon>
        <taxon>Sphaeropleales</taxon>
        <taxon>Selenastraceae</taxon>
        <taxon>Raphidocelis</taxon>
    </lineage>
</organism>
<dbReference type="GO" id="GO:0034453">
    <property type="term" value="P:microtubule anchoring"/>
    <property type="evidence" value="ECO:0007669"/>
    <property type="project" value="InterPro"/>
</dbReference>
<dbReference type="PANTHER" id="PTHR15431">
    <property type="entry name" value="FGFR1 ONCOGENE PARTNER/LISH DOMAIN-CONTAINING PROTEIN"/>
    <property type="match status" value="1"/>
</dbReference>
<feature type="compositionally biased region" description="Low complexity" evidence="3">
    <location>
        <begin position="338"/>
        <end position="378"/>
    </location>
</feature>
<feature type="compositionally biased region" description="Low complexity" evidence="3">
    <location>
        <begin position="421"/>
        <end position="430"/>
    </location>
</feature>
<gene>
    <name evidence="5" type="ORF">Rsub_06172</name>
</gene>
<dbReference type="InterPro" id="IPR018993">
    <property type="entry name" value="FOP_dimerisation-dom_N"/>
</dbReference>
<name>A0A2V0P7S0_9CHLO</name>
<evidence type="ECO:0000313" key="5">
    <source>
        <dbReference type="EMBL" id="GBF93923.1"/>
    </source>
</evidence>
<dbReference type="AlphaFoldDB" id="A0A2V0P7S0"/>
<feature type="compositionally biased region" description="Gly residues" evidence="3">
    <location>
        <begin position="303"/>
        <end position="312"/>
    </location>
</feature>
<feature type="compositionally biased region" description="Acidic residues" evidence="3">
    <location>
        <begin position="521"/>
        <end position="534"/>
    </location>
</feature>
<feature type="compositionally biased region" description="Low complexity" evidence="3">
    <location>
        <begin position="482"/>
        <end position="492"/>
    </location>
</feature>
<feature type="compositionally biased region" description="Acidic residues" evidence="3">
    <location>
        <begin position="441"/>
        <end position="452"/>
    </location>
</feature>
<evidence type="ECO:0000259" key="4">
    <source>
        <dbReference type="Pfam" id="PF09398"/>
    </source>
</evidence>
<evidence type="ECO:0000256" key="3">
    <source>
        <dbReference type="SAM" id="MobiDB-lite"/>
    </source>
</evidence>
<dbReference type="Proteomes" id="UP000247498">
    <property type="component" value="Unassembled WGS sequence"/>
</dbReference>
<proteinExistence type="predicted"/>
<keyword evidence="2" id="KW-0206">Cytoskeleton</keyword>
<accession>A0A2V0P7S0</accession>